<dbReference type="OrthoDB" id="5600162at2"/>
<proteinExistence type="predicted"/>
<name>A0A1M5TD33_9BRAD</name>
<evidence type="ECO:0000313" key="2">
    <source>
        <dbReference type="Proteomes" id="UP000190675"/>
    </source>
</evidence>
<organism evidence="1 2">
    <name type="scientific">Bradyrhizobium erythrophlei</name>
    <dbReference type="NCBI Taxonomy" id="1437360"/>
    <lineage>
        <taxon>Bacteria</taxon>
        <taxon>Pseudomonadati</taxon>
        <taxon>Pseudomonadota</taxon>
        <taxon>Alphaproteobacteria</taxon>
        <taxon>Hyphomicrobiales</taxon>
        <taxon>Nitrobacteraceae</taxon>
        <taxon>Bradyrhizobium</taxon>
    </lineage>
</organism>
<dbReference type="RefSeq" id="WP_079570872.1">
    <property type="nucleotide sequence ID" value="NZ_LT670818.1"/>
</dbReference>
<dbReference type="EMBL" id="LT670818">
    <property type="protein sequence ID" value="SHH48628.1"/>
    <property type="molecule type" value="Genomic_DNA"/>
</dbReference>
<dbReference type="Proteomes" id="UP000190675">
    <property type="component" value="Chromosome I"/>
</dbReference>
<gene>
    <name evidence="1" type="ORF">SAMN05444169_7695</name>
</gene>
<sequence>MAGKSKDDKNAADRIRSISRHSLAYMLCAMSEMLRFYDFDLIDLLIIHAVLNANVIPVMKDPDLDRRFGSVETVEPDAIKQGVSRAALSRFLAMPIETVRRRANALKKKGVLRDTNGGLIVTEANQFKFGNNHVLQNVNVLLVRKFLRDMMEAGIDVPGGI</sequence>
<accession>A0A1M5TD33</accession>
<reference evidence="1 2" key="1">
    <citation type="submission" date="2016-11" db="EMBL/GenBank/DDBJ databases">
        <authorList>
            <person name="Jaros S."/>
            <person name="Januszkiewicz K."/>
            <person name="Wedrychowicz H."/>
        </authorList>
    </citation>
    <scope>NUCLEOTIDE SEQUENCE [LARGE SCALE GENOMIC DNA]</scope>
    <source>
        <strain evidence="1 2">GAS242</strain>
    </source>
</reference>
<evidence type="ECO:0000313" key="1">
    <source>
        <dbReference type="EMBL" id="SHH48628.1"/>
    </source>
</evidence>
<protein>
    <submittedName>
        <fullName evidence="1">Uncharacterized protein</fullName>
    </submittedName>
</protein>
<dbReference type="AlphaFoldDB" id="A0A1M5TD33"/>